<evidence type="ECO:0000313" key="1">
    <source>
        <dbReference type="EMBL" id="TVT15131.1"/>
    </source>
</evidence>
<proteinExistence type="predicted"/>
<accession>A0A557ZSY5</accession>
<dbReference type="PANTHER" id="PTHR40036">
    <property type="entry name" value="MACROCIN O-METHYLTRANSFERASE"/>
    <property type="match status" value="1"/>
</dbReference>
<dbReference type="PANTHER" id="PTHR40036:SF1">
    <property type="entry name" value="MACROCIN O-METHYLTRANSFERASE"/>
    <property type="match status" value="1"/>
</dbReference>
<keyword evidence="2" id="KW-1185">Reference proteome</keyword>
<dbReference type="Pfam" id="PF05711">
    <property type="entry name" value="TylF"/>
    <property type="match status" value="1"/>
</dbReference>
<organism evidence="1 2">
    <name type="scientific">Amycolatopsis acidiphila</name>
    <dbReference type="NCBI Taxonomy" id="715473"/>
    <lineage>
        <taxon>Bacteria</taxon>
        <taxon>Bacillati</taxon>
        <taxon>Actinomycetota</taxon>
        <taxon>Actinomycetes</taxon>
        <taxon>Pseudonocardiales</taxon>
        <taxon>Pseudonocardiaceae</taxon>
        <taxon>Amycolatopsis</taxon>
    </lineage>
</organism>
<dbReference type="EMBL" id="VJZA01000122">
    <property type="protein sequence ID" value="TVT15131.1"/>
    <property type="molecule type" value="Genomic_DNA"/>
</dbReference>
<dbReference type="SUPFAM" id="SSF53335">
    <property type="entry name" value="S-adenosyl-L-methionine-dependent methyltransferases"/>
    <property type="match status" value="1"/>
</dbReference>
<name>A0A557ZSY5_9PSEU</name>
<reference evidence="1 2" key="1">
    <citation type="submission" date="2019-07" db="EMBL/GenBank/DDBJ databases">
        <title>New species of Amycolatopsis and Streptomyces.</title>
        <authorList>
            <person name="Duangmal K."/>
            <person name="Teo W.F.A."/>
            <person name="Lipun K."/>
        </authorList>
    </citation>
    <scope>NUCLEOTIDE SEQUENCE [LARGE SCALE GENOMIC DNA]</scope>
    <source>
        <strain evidence="1 2">JCM 30562</strain>
    </source>
</reference>
<comment type="caution">
    <text evidence="1">The sequence shown here is derived from an EMBL/GenBank/DDBJ whole genome shotgun (WGS) entry which is preliminary data.</text>
</comment>
<dbReference type="AlphaFoldDB" id="A0A557ZSY5"/>
<protein>
    <submittedName>
        <fullName evidence="1">Uncharacterized protein</fullName>
    </submittedName>
</protein>
<dbReference type="Gene3D" id="3.40.50.150">
    <property type="entry name" value="Vaccinia Virus protein VP39"/>
    <property type="match status" value="1"/>
</dbReference>
<dbReference type="Proteomes" id="UP000318578">
    <property type="component" value="Unassembled WGS sequence"/>
</dbReference>
<dbReference type="InterPro" id="IPR008884">
    <property type="entry name" value="TylF_MeTrfase"/>
</dbReference>
<dbReference type="InterPro" id="IPR029063">
    <property type="entry name" value="SAM-dependent_MTases_sf"/>
</dbReference>
<sequence>MFACDSFEGLAEDYEHLKAGTFRTAVPKLTGVRIVKGYFDGSLTPELAKEVGTVSLAHLDADLYSSTVTALKWLTPLLQPGSLLLFDELLGEDPAEARALTEWAAETGTRLAFLGLFGRHPSGHGDTTDRRGLFQVVGEEKVRNPPPLFPVRLRRKLASKW</sequence>
<evidence type="ECO:0000313" key="2">
    <source>
        <dbReference type="Proteomes" id="UP000318578"/>
    </source>
</evidence>
<gene>
    <name evidence="1" type="ORF">FNH06_36740</name>
</gene>
<dbReference type="OrthoDB" id="7056009at2"/>